<sequence>MEKKDIQNRDDVFLLVSEFYKKVRKDEVLGPFFNRVITDWDAHIERLTTFWETSLFMTRKLENRYYGNPLQVHIDVDKENDNTITELHFGLWINLWFATLNELFEGEYAENAKNRARKMGSFMYLNIFQARQG</sequence>
<organism evidence="1 2">
    <name type="scientific">Gelidibacter gilvus</name>
    <dbReference type="NCBI Taxonomy" id="59602"/>
    <lineage>
        <taxon>Bacteria</taxon>
        <taxon>Pseudomonadati</taxon>
        <taxon>Bacteroidota</taxon>
        <taxon>Flavobacteriia</taxon>
        <taxon>Flavobacteriales</taxon>
        <taxon>Flavobacteriaceae</taxon>
        <taxon>Gelidibacter</taxon>
    </lineage>
</organism>
<dbReference type="EMBL" id="SDDZ01000004">
    <property type="protein sequence ID" value="RXJ50266.1"/>
    <property type="molecule type" value="Genomic_DNA"/>
</dbReference>
<comment type="caution">
    <text evidence="1">The sequence shown here is derived from an EMBL/GenBank/DDBJ whole genome shotgun (WGS) entry which is preliminary data.</text>
</comment>
<dbReference type="CDD" id="cd08916">
    <property type="entry name" value="TrHb3_P"/>
    <property type="match status" value="1"/>
</dbReference>
<name>A0A4Q0XGL9_9FLAO</name>
<evidence type="ECO:0000313" key="2">
    <source>
        <dbReference type="Proteomes" id="UP000289792"/>
    </source>
</evidence>
<keyword evidence="2" id="KW-1185">Reference proteome</keyword>
<reference evidence="1 2" key="1">
    <citation type="submission" date="2019-01" db="EMBL/GenBank/DDBJ databases">
        <title>Genome sequence of the Antarctic species Gelidibacter gilvus ACAM 158(T).</title>
        <authorList>
            <person name="Bowman J.P."/>
        </authorList>
    </citation>
    <scope>NUCLEOTIDE SEQUENCE [LARGE SCALE GENOMIC DNA]</scope>
    <source>
        <strain evidence="1 2">IC158</strain>
    </source>
</reference>
<dbReference type="InterPro" id="IPR009050">
    <property type="entry name" value="Globin-like_sf"/>
</dbReference>
<dbReference type="InterPro" id="IPR012292">
    <property type="entry name" value="Globin/Proto"/>
</dbReference>
<dbReference type="AlphaFoldDB" id="A0A4Q0XGL9"/>
<dbReference type="OrthoDB" id="25954at2"/>
<accession>A0A4Q0XGL9</accession>
<dbReference type="Gene3D" id="1.10.490.10">
    <property type="entry name" value="Globins"/>
    <property type="match status" value="1"/>
</dbReference>
<dbReference type="GO" id="GO:0019825">
    <property type="term" value="F:oxygen binding"/>
    <property type="evidence" value="ECO:0007669"/>
    <property type="project" value="InterPro"/>
</dbReference>
<proteinExistence type="predicted"/>
<dbReference type="Proteomes" id="UP000289792">
    <property type="component" value="Unassembled WGS sequence"/>
</dbReference>
<dbReference type="RefSeq" id="WP_129017236.1">
    <property type="nucleotide sequence ID" value="NZ_SDDZ01000004.1"/>
</dbReference>
<dbReference type="SUPFAM" id="SSF46458">
    <property type="entry name" value="Globin-like"/>
    <property type="match status" value="1"/>
</dbReference>
<dbReference type="GO" id="GO:0020037">
    <property type="term" value="F:heme binding"/>
    <property type="evidence" value="ECO:0007669"/>
    <property type="project" value="InterPro"/>
</dbReference>
<protein>
    <submittedName>
        <fullName evidence="1">Group III truncated hemoglobin</fullName>
    </submittedName>
</protein>
<gene>
    <name evidence="1" type="ORF">ESZ48_09820</name>
</gene>
<evidence type="ECO:0000313" key="1">
    <source>
        <dbReference type="EMBL" id="RXJ50266.1"/>
    </source>
</evidence>